<evidence type="ECO:0000313" key="11">
    <source>
        <dbReference type="EMBL" id="STX61591.1"/>
    </source>
</evidence>
<accession>A0A378K184</accession>
<dbReference type="InterPro" id="IPR050308">
    <property type="entry name" value="MukB/SMC"/>
</dbReference>
<comment type="subunit">
    <text evidence="8">Homodimer.</text>
</comment>
<dbReference type="GO" id="GO:0030261">
    <property type="term" value="P:chromosome condensation"/>
    <property type="evidence" value="ECO:0007669"/>
    <property type="project" value="UniProtKB-KW"/>
</dbReference>
<keyword evidence="7 8" id="KW-0238">DNA-binding</keyword>
<dbReference type="RefSeq" id="WP_028383171.1">
    <property type="nucleotide sequence ID" value="NZ_CAAAJG010000007.1"/>
</dbReference>
<keyword evidence="4 8" id="KW-0067">ATP-binding</keyword>
<keyword evidence="12" id="KW-1185">Reference proteome</keyword>
<evidence type="ECO:0000256" key="3">
    <source>
        <dbReference type="ARBA" id="ARBA00022829"/>
    </source>
</evidence>
<dbReference type="EMBL" id="UGOG01000001">
    <property type="protein sequence ID" value="STX61591.1"/>
    <property type="molecule type" value="Genomic_DNA"/>
</dbReference>
<dbReference type="Gene3D" id="3.40.50.300">
    <property type="entry name" value="P-loop containing nucleotide triphosphate hydrolases"/>
    <property type="match status" value="2"/>
</dbReference>
<evidence type="ECO:0000256" key="7">
    <source>
        <dbReference type="ARBA" id="ARBA00023125"/>
    </source>
</evidence>
<dbReference type="PANTHER" id="PTHR42963">
    <property type="entry name" value="CHROMOSOME PARTITION PROTEIN MUKB"/>
    <property type="match status" value="1"/>
</dbReference>
<dbReference type="InterPro" id="IPR036277">
    <property type="entry name" value="SMC_hinge_sf"/>
</dbReference>
<protein>
    <recommendedName>
        <fullName evidence="8">Chromosome partition protein Smc</fullName>
    </recommendedName>
</protein>
<keyword evidence="2 8" id="KW-0547">Nucleotide-binding</keyword>
<dbReference type="PIRSF" id="PIRSF005719">
    <property type="entry name" value="SMC"/>
    <property type="match status" value="1"/>
</dbReference>
<comment type="function">
    <text evidence="8">Required for chromosome condensation and partitioning.</text>
</comment>
<evidence type="ECO:0000313" key="13">
    <source>
        <dbReference type="Proteomes" id="UP000254040"/>
    </source>
</evidence>
<dbReference type="GO" id="GO:0003677">
    <property type="term" value="F:DNA binding"/>
    <property type="evidence" value="ECO:0007669"/>
    <property type="project" value="UniProtKB-UniRule"/>
</dbReference>
<dbReference type="HAMAP" id="MF_01894">
    <property type="entry name" value="Smc_prok"/>
    <property type="match status" value="1"/>
</dbReference>
<dbReference type="STRING" id="39962.Lmor_0392"/>
<dbReference type="InterPro" id="IPR003395">
    <property type="entry name" value="RecF/RecN/SMC_N"/>
</dbReference>
<comment type="domain">
    <text evidence="8">Contains large globular domains required for ATP hydrolysis at each terminus and a third globular domain forming a flexible hinge near the middle of the molecule. These domains are separated by coiled-coil structures.</text>
</comment>
<dbReference type="GO" id="GO:0005737">
    <property type="term" value="C:cytoplasm"/>
    <property type="evidence" value="ECO:0007669"/>
    <property type="project" value="UniProtKB-SubCell"/>
</dbReference>
<dbReference type="Proteomes" id="UP000254040">
    <property type="component" value="Unassembled WGS sequence"/>
</dbReference>
<keyword evidence="5 8" id="KW-0175">Coiled coil</keyword>
<evidence type="ECO:0000259" key="9">
    <source>
        <dbReference type="Pfam" id="PF02463"/>
    </source>
</evidence>
<reference evidence="11 13" key="2">
    <citation type="submission" date="2018-06" db="EMBL/GenBank/DDBJ databases">
        <authorList>
            <consortium name="Pathogen Informatics"/>
            <person name="Doyle S."/>
        </authorList>
    </citation>
    <scope>NUCLEOTIDE SEQUENCE [LARGE SCALE GENOMIC DNA]</scope>
    <source>
        <strain evidence="11 13">NCTC12239</strain>
    </source>
</reference>
<evidence type="ECO:0000256" key="5">
    <source>
        <dbReference type="ARBA" id="ARBA00023054"/>
    </source>
</evidence>
<dbReference type="OrthoDB" id="9808768at2"/>
<keyword evidence="3" id="KW-0159">Chromosome partition</keyword>
<dbReference type="InterPro" id="IPR027417">
    <property type="entry name" value="P-loop_NTPase"/>
</dbReference>
<dbReference type="GO" id="GO:0016887">
    <property type="term" value="F:ATP hydrolysis activity"/>
    <property type="evidence" value="ECO:0007669"/>
    <property type="project" value="InterPro"/>
</dbReference>
<proteinExistence type="inferred from homology"/>
<feature type="binding site" evidence="8">
    <location>
        <begin position="32"/>
        <end position="39"/>
    </location>
    <ligand>
        <name>ATP</name>
        <dbReference type="ChEBI" id="CHEBI:30616"/>
    </ligand>
</feature>
<gene>
    <name evidence="8 11" type="primary">smc</name>
    <name evidence="10" type="synonym">smc_1</name>
    <name evidence="10" type="ORF">Lmor_0392</name>
    <name evidence="11" type="ORF">NCTC12239_00507</name>
</gene>
<dbReference type="NCBIfam" id="TIGR02168">
    <property type="entry name" value="SMC_prok_B"/>
    <property type="match status" value="1"/>
</dbReference>
<feature type="coiled-coil region" evidence="8">
    <location>
        <begin position="170"/>
        <end position="225"/>
    </location>
</feature>
<dbReference type="PANTHER" id="PTHR42963:SF1">
    <property type="entry name" value="DUF4476 DOMAIN-CONTAINING PROTEIN"/>
    <property type="match status" value="1"/>
</dbReference>
<organism evidence="11 13">
    <name type="scientific">Legionella moravica</name>
    <dbReference type="NCBI Taxonomy" id="39962"/>
    <lineage>
        <taxon>Bacteria</taxon>
        <taxon>Pseudomonadati</taxon>
        <taxon>Pseudomonadota</taxon>
        <taxon>Gammaproteobacteria</taxon>
        <taxon>Legionellales</taxon>
        <taxon>Legionellaceae</taxon>
        <taxon>Legionella</taxon>
    </lineage>
</organism>
<evidence type="ECO:0000256" key="2">
    <source>
        <dbReference type="ARBA" id="ARBA00022741"/>
    </source>
</evidence>
<comment type="similarity">
    <text evidence="8">Belongs to the SMC family.</text>
</comment>
<dbReference type="Pfam" id="PF02463">
    <property type="entry name" value="SMC_N"/>
    <property type="match status" value="1"/>
</dbReference>
<evidence type="ECO:0000256" key="6">
    <source>
        <dbReference type="ARBA" id="ARBA00023067"/>
    </source>
</evidence>
<reference evidence="10 12" key="1">
    <citation type="submission" date="2015-11" db="EMBL/GenBank/DDBJ databases">
        <title>Genomic analysis of 38 Legionella species identifies large and diverse effector repertoires.</title>
        <authorList>
            <person name="Burstein D."/>
            <person name="Amaro F."/>
            <person name="Zusman T."/>
            <person name="Lifshitz Z."/>
            <person name="Cohen O."/>
            <person name="Gilbert J.A."/>
            <person name="Pupko T."/>
            <person name="Shuman H.A."/>
            <person name="Segal G."/>
        </authorList>
    </citation>
    <scope>NUCLEOTIDE SEQUENCE [LARGE SCALE GENOMIC DNA]</scope>
    <source>
        <strain evidence="10 12">ATCC 43877</strain>
    </source>
</reference>
<evidence type="ECO:0000256" key="4">
    <source>
        <dbReference type="ARBA" id="ARBA00022840"/>
    </source>
</evidence>
<dbReference type="CDD" id="cd03278">
    <property type="entry name" value="ABC_SMC_barmotin"/>
    <property type="match status" value="2"/>
</dbReference>
<dbReference type="SUPFAM" id="SSF75553">
    <property type="entry name" value="Smc hinge domain"/>
    <property type="match status" value="1"/>
</dbReference>
<feature type="coiled-coil region" evidence="8">
    <location>
        <begin position="272"/>
        <end position="500"/>
    </location>
</feature>
<evidence type="ECO:0000313" key="10">
    <source>
        <dbReference type="EMBL" id="KTD37529.1"/>
    </source>
</evidence>
<feature type="coiled-coil region" evidence="8">
    <location>
        <begin position="761"/>
        <end position="841"/>
    </location>
</feature>
<dbReference type="GO" id="GO:0005524">
    <property type="term" value="F:ATP binding"/>
    <property type="evidence" value="ECO:0007669"/>
    <property type="project" value="UniProtKB-UniRule"/>
</dbReference>
<evidence type="ECO:0000313" key="12">
    <source>
        <dbReference type="Proteomes" id="UP000054985"/>
    </source>
</evidence>
<dbReference type="InterPro" id="IPR024704">
    <property type="entry name" value="SMC"/>
</dbReference>
<evidence type="ECO:0000256" key="8">
    <source>
        <dbReference type="HAMAP-Rule" id="MF_01894"/>
    </source>
</evidence>
<dbReference type="InterPro" id="IPR011890">
    <property type="entry name" value="SMC_prok"/>
</dbReference>
<evidence type="ECO:0000256" key="1">
    <source>
        <dbReference type="ARBA" id="ARBA00022490"/>
    </source>
</evidence>
<dbReference type="AlphaFoldDB" id="A0A378K184"/>
<dbReference type="SUPFAM" id="SSF52540">
    <property type="entry name" value="P-loop containing nucleoside triphosphate hydrolases"/>
    <property type="match status" value="1"/>
</dbReference>
<sequence length="1164" mass="134027">MHLKQLKLAGFKSFVDPTVVHFPSQLVAVVGPNGCGKSNIIDAVRWVMGESSAKNLRGESMIDVIFNGSTNRKSVGQASVELIFDNSLGRLTGPFASYGEIAVKRIVTRDGDSSYYLNGSKCRRKDITDIFLGTGAGAKGYSIIGQGTISRLIEAKPEELRAFLEEAAGVSKYKERRRETLQRIEHTRENLTRVADIREELDKQLQRLERQAKAAERYTVLKEEEQLCRAEILALRWQEFTEQQLIKQRELHDWAVRYEEQQSLLTGSNKERTLLNEQLHDANEQSQQIQETFYHLGTEIARLEETLQQKERDKKRLEQDRQQMQEDWQIAEGQLKRDKEELLNCQQSAQNLEIDLEKLKSEFKEKDLELQDAQQQQKKWEHRWQEVQNNTNTIKSELKVTQLNLHHLEQRRQQTQLRLEKLESERHSISLENLQESKRDLEHKQIKLKETQLFDEEQLRLGNEQINQHRIHLQETEQQLHQLQDEFHRLNSEHAALIATQKAARQANRTNKEGIKAWTDKSRLMDILQVEPQWQSVCEMVLGEDLHAYVLDDFDELWPQWSDCARLGESIVTLNTVSAKQSVHSRLSDKVKGMVPASLNNLYSIYTVEHLEEARNLLPELLEHESVVTVNGFWLGKGWVKLVNPGEQDEMGLLARQQRIAELAVIVDELQQKIESIRLLRDQCHAQLQQSLNYLEVYQLNLKASNEALRLNILALDGNEQAIQHAQRLMTNIAEEVDELLVLVEDLATEQLGLNEQLIYLENQNQSAEQQQLQVIEEKQAWLDSVTEQKKHVDELRKMLHQTELEYDREITKIQQVTDRINREQERLDVLQERLEHLAMLCLQSAEPDAELQEQLAEQLLKHGELESQLTLSRERVAQIRMELDALEKSTQNHDLEVKRIQDVIGQTRMDEQALSVRASSVQESLDELGLQAQLLLEHIPAGTTQSMREDELIAITERIKRLGAINLAAIEEFATEQQRKLYLDEQHDDLSEALATLETAIEKMDKETRLRLENTFDEVNTSFKALFPRLFGGGRAQLELTCDNLLEAGIVVMAQPPGKRNSTIHLLSGGEKAMTAVALVFAIFQLNPSPFCMLDEVDAPLDDVNVGRFCDLVKEMSQFVQFLFITHNKVTMELADHLIGVTMREPGVSRLVAVDVKNALTME</sequence>
<name>A0A378K184_9GAMM</name>
<dbReference type="GO" id="GO:0007059">
    <property type="term" value="P:chromosome segregation"/>
    <property type="evidence" value="ECO:0007669"/>
    <property type="project" value="UniProtKB-UniRule"/>
</dbReference>
<dbReference type="GO" id="GO:0006260">
    <property type="term" value="P:DNA replication"/>
    <property type="evidence" value="ECO:0007669"/>
    <property type="project" value="UniProtKB-UniRule"/>
</dbReference>
<feature type="domain" description="RecF/RecN/SMC N-terminal" evidence="9">
    <location>
        <begin position="2"/>
        <end position="1150"/>
    </location>
</feature>
<dbReference type="GO" id="GO:0005694">
    <property type="term" value="C:chromosome"/>
    <property type="evidence" value="ECO:0007669"/>
    <property type="project" value="InterPro"/>
</dbReference>
<dbReference type="EMBL" id="LNYN01000012">
    <property type="protein sequence ID" value="KTD37529.1"/>
    <property type="molecule type" value="Genomic_DNA"/>
</dbReference>
<keyword evidence="1 8" id="KW-0963">Cytoplasm</keyword>
<dbReference type="Proteomes" id="UP000054985">
    <property type="component" value="Unassembled WGS sequence"/>
</dbReference>
<comment type="subcellular location">
    <subcellularLocation>
        <location evidence="8">Cytoplasm</location>
    </subcellularLocation>
</comment>
<dbReference type="GO" id="GO:0007062">
    <property type="term" value="P:sister chromatid cohesion"/>
    <property type="evidence" value="ECO:0007669"/>
    <property type="project" value="InterPro"/>
</dbReference>
<keyword evidence="6" id="KW-0226">DNA condensation</keyword>